<sequence length="80" mass="8967">MGTLPPVRFAQEMGFFVRERRESLGLTQADIADRVGVGRVWYVQFEGGLKDGVRLDVLLRILRVLGAEVTLRPLIEASPE</sequence>
<gene>
    <name evidence="2" type="ORF">AADG42_10590</name>
</gene>
<name>A0ABZ3FSI6_9ACTN</name>
<protein>
    <submittedName>
        <fullName evidence="2">Helix-turn-helix domain-containing protein</fullName>
    </submittedName>
</protein>
<dbReference type="Pfam" id="PF13560">
    <property type="entry name" value="HTH_31"/>
    <property type="match status" value="1"/>
</dbReference>
<evidence type="ECO:0000313" key="2">
    <source>
        <dbReference type="EMBL" id="XAN07729.1"/>
    </source>
</evidence>
<evidence type="ECO:0000313" key="3">
    <source>
        <dbReference type="Proteomes" id="UP001442841"/>
    </source>
</evidence>
<dbReference type="InterPro" id="IPR010982">
    <property type="entry name" value="Lambda_DNA-bd_dom_sf"/>
</dbReference>
<keyword evidence="3" id="KW-1185">Reference proteome</keyword>
<dbReference type="SMART" id="SM00530">
    <property type="entry name" value="HTH_XRE"/>
    <property type="match status" value="1"/>
</dbReference>
<feature type="domain" description="HTH cro/C1-type" evidence="1">
    <location>
        <begin position="17"/>
        <end position="72"/>
    </location>
</feature>
<dbReference type="PROSITE" id="PS50943">
    <property type="entry name" value="HTH_CROC1"/>
    <property type="match status" value="1"/>
</dbReference>
<dbReference type="CDD" id="cd00093">
    <property type="entry name" value="HTH_XRE"/>
    <property type="match status" value="1"/>
</dbReference>
<accession>A0ABZ3FSI6</accession>
<evidence type="ECO:0000259" key="1">
    <source>
        <dbReference type="PROSITE" id="PS50943"/>
    </source>
</evidence>
<reference evidence="2 3" key="1">
    <citation type="submission" date="2024-04" db="EMBL/GenBank/DDBJ databases">
        <title>Isolation of an actinomycete strain from pig manure.</title>
        <authorList>
            <person name="Gong T."/>
            <person name="Yu Z."/>
            <person name="An M."/>
            <person name="Wei C."/>
            <person name="Yang W."/>
            <person name="Liu L."/>
        </authorList>
    </citation>
    <scope>NUCLEOTIDE SEQUENCE [LARGE SCALE GENOMIC DNA]</scope>
    <source>
        <strain evidence="2 3">ZF39</strain>
    </source>
</reference>
<organism evidence="2 3">
    <name type="scientific">Ammonicoccus fulvus</name>
    <dbReference type="NCBI Taxonomy" id="3138240"/>
    <lineage>
        <taxon>Bacteria</taxon>
        <taxon>Bacillati</taxon>
        <taxon>Actinomycetota</taxon>
        <taxon>Actinomycetes</taxon>
        <taxon>Propionibacteriales</taxon>
        <taxon>Propionibacteriaceae</taxon>
        <taxon>Ammonicoccus</taxon>
    </lineage>
</organism>
<dbReference type="SUPFAM" id="SSF47413">
    <property type="entry name" value="lambda repressor-like DNA-binding domains"/>
    <property type="match status" value="1"/>
</dbReference>
<proteinExistence type="predicted"/>
<dbReference type="RefSeq" id="WP_425309187.1">
    <property type="nucleotide sequence ID" value="NZ_CP154795.1"/>
</dbReference>
<dbReference type="Proteomes" id="UP001442841">
    <property type="component" value="Chromosome"/>
</dbReference>
<dbReference type="EMBL" id="CP154795">
    <property type="protein sequence ID" value="XAN07729.1"/>
    <property type="molecule type" value="Genomic_DNA"/>
</dbReference>
<dbReference type="InterPro" id="IPR001387">
    <property type="entry name" value="Cro/C1-type_HTH"/>
</dbReference>
<dbReference type="Gene3D" id="1.10.260.40">
    <property type="entry name" value="lambda repressor-like DNA-binding domains"/>
    <property type="match status" value="1"/>
</dbReference>